<gene>
    <name evidence="2" type="ORF">AMK68_01085</name>
</gene>
<keyword evidence="1" id="KW-0732">Signal</keyword>
<dbReference type="EMBL" id="LIZY01000015">
    <property type="protein sequence ID" value="KPJ64631.1"/>
    <property type="molecule type" value="Genomic_DNA"/>
</dbReference>
<organism evidence="2 3">
    <name type="scientific">candidate division KD3-62 bacterium DG_56</name>
    <dbReference type="NCBI Taxonomy" id="1704032"/>
    <lineage>
        <taxon>Bacteria</taxon>
        <taxon>candidate division KD3-62</taxon>
    </lineage>
</organism>
<name>A0A0S7XQD1_9BACT</name>
<dbReference type="AlphaFoldDB" id="A0A0S7XQD1"/>
<evidence type="ECO:0000256" key="1">
    <source>
        <dbReference type="SAM" id="SignalP"/>
    </source>
</evidence>
<protein>
    <submittedName>
        <fullName evidence="2">Uncharacterized protein</fullName>
    </submittedName>
</protein>
<reference evidence="2 3" key="1">
    <citation type="journal article" date="2015" name="Microbiome">
        <title>Genomic resolution of linkages in carbon, nitrogen, and sulfur cycling among widespread estuary sediment bacteria.</title>
        <authorList>
            <person name="Baker B.J."/>
            <person name="Lazar C.S."/>
            <person name="Teske A.P."/>
            <person name="Dick G.J."/>
        </authorList>
    </citation>
    <scope>NUCLEOTIDE SEQUENCE [LARGE SCALE GENOMIC DNA]</scope>
    <source>
        <strain evidence="2">DG_56</strain>
    </source>
</reference>
<evidence type="ECO:0000313" key="3">
    <source>
        <dbReference type="Proteomes" id="UP000052020"/>
    </source>
</evidence>
<evidence type="ECO:0000313" key="2">
    <source>
        <dbReference type="EMBL" id="KPJ64631.1"/>
    </source>
</evidence>
<feature type="chain" id="PRO_5006640184" evidence="1">
    <location>
        <begin position="27"/>
        <end position="725"/>
    </location>
</feature>
<comment type="caution">
    <text evidence="2">The sequence shown here is derived from an EMBL/GenBank/DDBJ whole genome shotgun (WGS) entry which is preliminary data.</text>
</comment>
<dbReference type="Proteomes" id="UP000052020">
    <property type="component" value="Unassembled WGS sequence"/>
</dbReference>
<sequence>MDRNAIMVIPLVCLLSVGALAIPAQASESQWAVNLTLDGPLAPMSDGTTCFGIAGDANCDYNPGRDAPNPAPPPSGDYVDLYFYRPTWPGQSDWAQDWREPIAPGGSQTWEDIRAISTAAGIGSLCVQYRETDYEPPAYYSFILYDEGDSPDPTGGTPHDMRTQSCVTFPMLGGGAPRYFHITVTDTRQPTSVTMDQPEYASTYGQAVHVEATLMGGELPLPLGCLPGARFEWDLDGDGEYDDLSADGVDNDCDGTYEADVLLDACAGTYSVRAVFDGDDSYQPSASPPAAHENHKGWIEILGGETLPMEEISFTYSDPGTVMIIARDGAGNPLLHPEQLPEVLMQIYSYSEGYGLVKRLDKASPKLAESMGQTYAEIELEVQEGGEVDLVPGGYYAVFIWPGDCHYHAAIADAALIVEPETIVAGNIPEFPHFSAESQYCEQVTIGAQLRDDDGEPLYHLGDSPVITGLRVHNPLTLAWDLVESKATSPGGSVTFTYAPEELWEADAARAAADTSLQYELSYYGSPYYEPAQDAGSWTVNAFDKSSPMLYSGWNMVGVAGYPVDPDPASVFAGIDTDGALYRYDPVAMGYVPYLVVDSGPFGEVQPGDGYWLYLDSEASFTYPAYCMSRIEIDMPTAGWYLIGDPLGESVPIEHVSFSHGGQTLPFPEAVAAGWVSNPLYWWDPVFGGYVTMGIDPWDLAYLPAFSGAWIQVNAMDMYMKIGDI</sequence>
<proteinExistence type="predicted"/>
<feature type="signal peptide" evidence="1">
    <location>
        <begin position="1"/>
        <end position="26"/>
    </location>
</feature>
<accession>A0A0S7XQD1</accession>